<sequence>MSDAGAAAESAANTDGIDTWKLVLAVLLPLLCIALGACAFLCYRQRKHRVKKADVEQVGTMLQDLRSSQAEVDAMKGELQGGLERVKEMETIASKRDSLWSRDGASTELNPSQQNLHFPPALRGMMRSGSPSDPITPTPIGFRSFSPVEPRPLSGNTLQGTLPRAALGLQHTQYSRGRAATHQSVESGETAVSYKPPSTIPEESTALESSPFDTPGKKSTDRIAGPEHDESPSERGERTLTRRVSMKAKALMRRNSVLSLRPDLSPMRANPSHPDLVPPPLAVTKRNSVRETSAESNSLSSRYGIDKTRLRRSASNPPVNRSYLSDSDSATPTILADRNTSATPVEESTGIPTPPSTAETLSALQERRDGGNSNSIRPAKTNKTKKPRKQSELRKTTLPASGDDSKSKKNTERVTRNTPTPPPSGPPPPGSPPKRPLPVLPSRIPVSASHRRSLEAGLKIGSKPQLPFASGAMGARKRSSLSSMRFSPSPAKRRSQFLLGASSFSSPLRGGRASILSPSANPSTPSKQRLPPSYASSQCLPSVDTMESLASASTSTASADDSYCADNKYNKSITMPQEQKSKLAEQEEKNIKMQQQQPFAKPNNSTNTRGGPNGNRGHARLLSELSATLRLVHEEEDAVAEQAAASASSTRTAAGVSS</sequence>
<keyword evidence="2" id="KW-0472">Membrane</keyword>
<comment type="caution">
    <text evidence="3">The sequence shown here is derived from an EMBL/GenBank/DDBJ whole genome shotgun (WGS) entry which is preliminary data.</text>
</comment>
<dbReference type="EMBL" id="JAQQWK010000005">
    <property type="protein sequence ID" value="KAK8041980.1"/>
    <property type="molecule type" value="Genomic_DNA"/>
</dbReference>
<evidence type="ECO:0000256" key="1">
    <source>
        <dbReference type="SAM" id="MobiDB-lite"/>
    </source>
</evidence>
<feature type="compositionally biased region" description="Basic and acidic residues" evidence="1">
    <location>
        <begin position="403"/>
        <end position="415"/>
    </location>
</feature>
<name>A0ABR1T5W3_9PEZI</name>
<feature type="compositionally biased region" description="Basic and acidic residues" evidence="1">
    <location>
        <begin position="579"/>
        <end position="591"/>
    </location>
</feature>
<feature type="compositionally biased region" description="Low complexity" evidence="1">
    <location>
        <begin position="480"/>
        <end position="489"/>
    </location>
</feature>
<evidence type="ECO:0000313" key="4">
    <source>
        <dbReference type="Proteomes" id="UP001444661"/>
    </source>
</evidence>
<feature type="region of interest" description="Disordered" evidence="1">
    <location>
        <begin position="570"/>
        <end position="620"/>
    </location>
</feature>
<feature type="region of interest" description="Disordered" evidence="1">
    <location>
        <begin position="127"/>
        <end position="160"/>
    </location>
</feature>
<feature type="compositionally biased region" description="Polar residues" evidence="1">
    <location>
        <begin position="313"/>
        <end position="343"/>
    </location>
</feature>
<feature type="transmembrane region" description="Helical" evidence="2">
    <location>
        <begin position="22"/>
        <end position="43"/>
    </location>
</feature>
<feature type="region of interest" description="Disordered" evidence="1">
    <location>
        <begin position="173"/>
        <end position="539"/>
    </location>
</feature>
<reference evidence="3 4" key="1">
    <citation type="submission" date="2023-01" db="EMBL/GenBank/DDBJ databases">
        <title>Analysis of 21 Apiospora genomes using comparative genomics revels a genus with tremendous synthesis potential of carbohydrate active enzymes and secondary metabolites.</title>
        <authorList>
            <person name="Sorensen T."/>
        </authorList>
    </citation>
    <scope>NUCLEOTIDE SEQUENCE [LARGE SCALE GENOMIC DNA]</scope>
    <source>
        <strain evidence="3 4">CBS 33761</strain>
    </source>
</reference>
<dbReference type="Proteomes" id="UP001444661">
    <property type="component" value="Unassembled WGS sequence"/>
</dbReference>
<protein>
    <submittedName>
        <fullName evidence="3">Uncharacterized protein</fullName>
    </submittedName>
</protein>
<keyword evidence="2" id="KW-0812">Transmembrane</keyword>
<feature type="compositionally biased region" description="Pro residues" evidence="1">
    <location>
        <begin position="419"/>
        <end position="439"/>
    </location>
</feature>
<feature type="compositionally biased region" description="Basic and acidic residues" evidence="1">
    <location>
        <begin position="215"/>
        <end position="240"/>
    </location>
</feature>
<feature type="region of interest" description="Disordered" evidence="1">
    <location>
        <begin position="637"/>
        <end position="658"/>
    </location>
</feature>
<keyword evidence="4" id="KW-1185">Reference proteome</keyword>
<feature type="compositionally biased region" description="Polar residues" evidence="1">
    <location>
        <begin position="516"/>
        <end position="527"/>
    </location>
</feature>
<feature type="compositionally biased region" description="Low complexity" evidence="1">
    <location>
        <begin position="640"/>
        <end position="658"/>
    </location>
</feature>
<evidence type="ECO:0000313" key="3">
    <source>
        <dbReference type="EMBL" id="KAK8041980.1"/>
    </source>
</evidence>
<gene>
    <name evidence="3" type="ORF">PG993_006503</name>
</gene>
<proteinExistence type="predicted"/>
<keyword evidence="2" id="KW-1133">Transmembrane helix</keyword>
<feature type="compositionally biased region" description="Polar residues" evidence="1">
    <location>
        <begin position="173"/>
        <end position="187"/>
    </location>
</feature>
<organism evidence="3 4">
    <name type="scientific">Apiospora rasikravindrae</name>
    <dbReference type="NCBI Taxonomy" id="990691"/>
    <lineage>
        <taxon>Eukaryota</taxon>
        <taxon>Fungi</taxon>
        <taxon>Dikarya</taxon>
        <taxon>Ascomycota</taxon>
        <taxon>Pezizomycotina</taxon>
        <taxon>Sordariomycetes</taxon>
        <taxon>Xylariomycetidae</taxon>
        <taxon>Amphisphaeriales</taxon>
        <taxon>Apiosporaceae</taxon>
        <taxon>Apiospora</taxon>
    </lineage>
</organism>
<accession>A0ABR1T5W3</accession>
<evidence type="ECO:0000256" key="2">
    <source>
        <dbReference type="SAM" id="Phobius"/>
    </source>
</evidence>